<keyword evidence="3" id="KW-0804">Transcription</keyword>
<sequence>MINLFIILPAASMPPIDWSSRFGTLVHDVARVYSRSFDRRARDHFDLTRAQCRVLVMLNRYGVMSQAELAERMELTPMALVRLIDRLREKELVLRLPDPRDKRAFQLHLTEKSNAKIDTIIAFANAVETEALQNISEAERAELVRVLRKVLDNLTSSEHER</sequence>
<dbReference type="InterPro" id="IPR036390">
    <property type="entry name" value="WH_DNA-bd_sf"/>
</dbReference>
<accession>A0A5E4SAQ9</accession>
<dbReference type="SUPFAM" id="SSF46785">
    <property type="entry name" value="Winged helix' DNA-binding domain"/>
    <property type="match status" value="1"/>
</dbReference>
<dbReference type="EMBL" id="CABPRZ010000002">
    <property type="protein sequence ID" value="VVD72690.1"/>
    <property type="molecule type" value="Genomic_DNA"/>
</dbReference>
<dbReference type="Gene3D" id="1.10.10.10">
    <property type="entry name" value="Winged helix-like DNA-binding domain superfamily/Winged helix DNA-binding domain"/>
    <property type="match status" value="1"/>
</dbReference>
<dbReference type="GO" id="GO:0003700">
    <property type="term" value="F:DNA-binding transcription factor activity"/>
    <property type="evidence" value="ECO:0007669"/>
    <property type="project" value="InterPro"/>
</dbReference>
<dbReference type="InterPro" id="IPR036388">
    <property type="entry name" value="WH-like_DNA-bd_sf"/>
</dbReference>
<dbReference type="OrthoDB" id="32523at2"/>
<name>A0A5E4SAQ9_9BURK</name>
<dbReference type="SMART" id="SM00347">
    <property type="entry name" value="HTH_MARR"/>
    <property type="match status" value="1"/>
</dbReference>
<dbReference type="GO" id="GO:0003677">
    <property type="term" value="F:DNA binding"/>
    <property type="evidence" value="ECO:0007669"/>
    <property type="project" value="UniProtKB-KW"/>
</dbReference>
<evidence type="ECO:0000313" key="5">
    <source>
        <dbReference type="EMBL" id="VVD72690.1"/>
    </source>
</evidence>
<evidence type="ECO:0000313" key="6">
    <source>
        <dbReference type="Proteomes" id="UP000414233"/>
    </source>
</evidence>
<evidence type="ECO:0000259" key="4">
    <source>
        <dbReference type="PROSITE" id="PS50995"/>
    </source>
</evidence>
<proteinExistence type="predicted"/>
<dbReference type="AlphaFoldDB" id="A0A5E4SAQ9"/>
<dbReference type="Proteomes" id="UP000414233">
    <property type="component" value="Unassembled WGS sequence"/>
</dbReference>
<reference evidence="5 6" key="1">
    <citation type="submission" date="2019-08" db="EMBL/GenBank/DDBJ databases">
        <authorList>
            <person name="Peeters C."/>
        </authorList>
    </citation>
    <scope>NUCLEOTIDE SEQUENCE [LARGE SCALE GENOMIC DNA]</scope>
    <source>
        <strain evidence="5 6">LMG 30175</strain>
    </source>
</reference>
<dbReference type="PRINTS" id="PR00598">
    <property type="entry name" value="HTHMARR"/>
</dbReference>
<dbReference type="Pfam" id="PF01047">
    <property type="entry name" value="MarR"/>
    <property type="match status" value="1"/>
</dbReference>
<dbReference type="PROSITE" id="PS50995">
    <property type="entry name" value="HTH_MARR_2"/>
    <property type="match status" value="1"/>
</dbReference>
<feature type="domain" description="HTH marR-type" evidence="4">
    <location>
        <begin position="19"/>
        <end position="152"/>
    </location>
</feature>
<dbReference type="PANTHER" id="PTHR33164">
    <property type="entry name" value="TRANSCRIPTIONAL REGULATOR, MARR FAMILY"/>
    <property type="match status" value="1"/>
</dbReference>
<keyword evidence="6" id="KW-1185">Reference proteome</keyword>
<dbReference type="GO" id="GO:0006950">
    <property type="term" value="P:response to stress"/>
    <property type="evidence" value="ECO:0007669"/>
    <property type="project" value="TreeGrafter"/>
</dbReference>
<dbReference type="PANTHER" id="PTHR33164:SF64">
    <property type="entry name" value="TRANSCRIPTIONAL REGULATOR SLYA"/>
    <property type="match status" value="1"/>
</dbReference>
<evidence type="ECO:0000256" key="3">
    <source>
        <dbReference type="ARBA" id="ARBA00023163"/>
    </source>
</evidence>
<gene>
    <name evidence="5" type="ORF">PTE30175_00652</name>
</gene>
<dbReference type="InterPro" id="IPR039422">
    <property type="entry name" value="MarR/SlyA-like"/>
</dbReference>
<evidence type="ECO:0000256" key="1">
    <source>
        <dbReference type="ARBA" id="ARBA00023015"/>
    </source>
</evidence>
<organism evidence="5 6">
    <name type="scientific">Pandoraea terrae</name>
    <dbReference type="NCBI Taxonomy" id="1537710"/>
    <lineage>
        <taxon>Bacteria</taxon>
        <taxon>Pseudomonadati</taxon>
        <taxon>Pseudomonadota</taxon>
        <taxon>Betaproteobacteria</taxon>
        <taxon>Burkholderiales</taxon>
        <taxon>Burkholderiaceae</taxon>
        <taxon>Pandoraea</taxon>
    </lineage>
</organism>
<keyword evidence="1" id="KW-0805">Transcription regulation</keyword>
<protein>
    <submittedName>
        <fullName evidence="5">MarR family transcriptional regulator</fullName>
    </submittedName>
</protein>
<dbReference type="InterPro" id="IPR000835">
    <property type="entry name" value="HTH_MarR-typ"/>
</dbReference>
<keyword evidence="2" id="KW-0238">DNA-binding</keyword>
<evidence type="ECO:0000256" key="2">
    <source>
        <dbReference type="ARBA" id="ARBA00023125"/>
    </source>
</evidence>